<dbReference type="InterPro" id="IPR043917">
    <property type="entry name" value="DUF5753"/>
</dbReference>
<gene>
    <name evidence="3" type="ORF">HTZ77_10665</name>
</gene>
<dbReference type="Proteomes" id="UP000586042">
    <property type="component" value="Unassembled WGS sequence"/>
</dbReference>
<dbReference type="Pfam" id="PF19054">
    <property type="entry name" value="DUF5753"/>
    <property type="match status" value="1"/>
</dbReference>
<evidence type="ECO:0000313" key="3">
    <source>
        <dbReference type="EMBL" id="NUW31887.1"/>
    </source>
</evidence>
<evidence type="ECO:0000256" key="1">
    <source>
        <dbReference type="SAM" id="MobiDB-lite"/>
    </source>
</evidence>
<dbReference type="Pfam" id="PF13560">
    <property type="entry name" value="HTH_31"/>
    <property type="match status" value="1"/>
</dbReference>
<proteinExistence type="predicted"/>
<dbReference type="Gene3D" id="1.10.260.40">
    <property type="entry name" value="lambda repressor-like DNA-binding domains"/>
    <property type="match status" value="1"/>
</dbReference>
<protein>
    <submittedName>
        <fullName evidence="3">Helix-turn-helix domain-containing protein</fullName>
    </submittedName>
</protein>
<dbReference type="EMBL" id="JABWGN010000004">
    <property type="protein sequence ID" value="NUW31887.1"/>
    <property type="molecule type" value="Genomic_DNA"/>
</dbReference>
<reference evidence="3 4" key="1">
    <citation type="submission" date="2020-06" db="EMBL/GenBank/DDBJ databases">
        <title>Nonomuraea sp. SMC257, a novel actinomycete isolated from soil.</title>
        <authorList>
            <person name="Chanama M."/>
        </authorList>
    </citation>
    <scope>NUCLEOTIDE SEQUENCE [LARGE SCALE GENOMIC DNA]</scope>
    <source>
        <strain evidence="3 4">SMC257</strain>
    </source>
</reference>
<dbReference type="SMART" id="SM00530">
    <property type="entry name" value="HTH_XRE"/>
    <property type="match status" value="1"/>
</dbReference>
<dbReference type="GO" id="GO:0003677">
    <property type="term" value="F:DNA binding"/>
    <property type="evidence" value="ECO:0007669"/>
    <property type="project" value="InterPro"/>
</dbReference>
<keyword evidence="4" id="KW-1185">Reference proteome</keyword>
<evidence type="ECO:0000259" key="2">
    <source>
        <dbReference type="PROSITE" id="PS50943"/>
    </source>
</evidence>
<sequence>MSTARDRGDVAGVPDAGIPGRIPRHSGPTALRILVGAHLRRLREARNISREEAGYLIRGSHSKISRLELGRTGFKLRDVADLLTLYGADEAERATLLAMAEQANAPAWWQDYRDVVPYWFEDYLGLERDASLIRTYEIQYVPGLLQTEDYARAVIQQGREQEPVEEVERRVQVRMRRQQILMSAAPPKLWAVIDEGALRRQVAPPETMRAQLEHLAMLAELPHVTIQVLTFSSGGPVGGVGPVTVLRFAPADLDDVVYLEQIAGAQYLTRKQDALPYQHLLDQLVLHARPSAATPAILRMLAAATA</sequence>
<dbReference type="SUPFAM" id="SSF47413">
    <property type="entry name" value="lambda repressor-like DNA-binding domains"/>
    <property type="match status" value="1"/>
</dbReference>
<dbReference type="InterPro" id="IPR001387">
    <property type="entry name" value="Cro/C1-type_HTH"/>
</dbReference>
<organism evidence="3 4">
    <name type="scientific">Nonomuraea montanisoli</name>
    <dbReference type="NCBI Taxonomy" id="2741721"/>
    <lineage>
        <taxon>Bacteria</taxon>
        <taxon>Bacillati</taxon>
        <taxon>Actinomycetota</taxon>
        <taxon>Actinomycetes</taxon>
        <taxon>Streptosporangiales</taxon>
        <taxon>Streptosporangiaceae</taxon>
        <taxon>Nonomuraea</taxon>
    </lineage>
</organism>
<evidence type="ECO:0000313" key="4">
    <source>
        <dbReference type="Proteomes" id="UP000586042"/>
    </source>
</evidence>
<dbReference type="AlphaFoldDB" id="A0A7Y6I545"/>
<accession>A0A7Y6I545</accession>
<dbReference type="CDD" id="cd00093">
    <property type="entry name" value="HTH_XRE"/>
    <property type="match status" value="1"/>
</dbReference>
<feature type="domain" description="HTH cro/C1-type" evidence="2">
    <location>
        <begin position="39"/>
        <end position="93"/>
    </location>
</feature>
<dbReference type="InterPro" id="IPR010982">
    <property type="entry name" value="Lambda_DNA-bd_dom_sf"/>
</dbReference>
<comment type="caution">
    <text evidence="3">The sequence shown here is derived from an EMBL/GenBank/DDBJ whole genome shotgun (WGS) entry which is preliminary data.</text>
</comment>
<dbReference type="PROSITE" id="PS50943">
    <property type="entry name" value="HTH_CROC1"/>
    <property type="match status" value="1"/>
</dbReference>
<name>A0A7Y6I545_9ACTN</name>
<feature type="region of interest" description="Disordered" evidence="1">
    <location>
        <begin position="1"/>
        <end position="24"/>
    </location>
</feature>